<dbReference type="Proteomes" id="UP001596282">
    <property type="component" value="Unassembled WGS sequence"/>
</dbReference>
<dbReference type="Pfam" id="PF14189">
    <property type="entry name" value="DUF4312"/>
    <property type="match status" value="1"/>
</dbReference>
<comment type="caution">
    <text evidence="1">The sequence shown here is derived from an EMBL/GenBank/DDBJ whole genome shotgun (WGS) entry which is preliminary data.</text>
</comment>
<reference evidence="2" key="1">
    <citation type="journal article" date="2019" name="Int. J. Syst. Evol. Microbiol.">
        <title>The Global Catalogue of Microorganisms (GCM) 10K type strain sequencing project: providing services to taxonomists for standard genome sequencing and annotation.</title>
        <authorList>
            <consortium name="The Broad Institute Genomics Platform"/>
            <consortium name="The Broad Institute Genome Sequencing Center for Infectious Disease"/>
            <person name="Wu L."/>
            <person name="Ma J."/>
        </authorList>
    </citation>
    <scope>NUCLEOTIDE SEQUENCE [LARGE SCALE GENOMIC DNA]</scope>
    <source>
        <strain evidence="2">CCM 8933</strain>
    </source>
</reference>
<accession>A0ABW1S2P0</accession>
<sequence length="119" mass="13135">MATAINTVTEQTVQVSGQGETKQKAFASALSQIQKQIVADTAQVTLQIQPLTVTPIDLTATTYTERFLFLFFPRKRTTFNVTLAVTVQLNTIALPSLDFTTVQTQPIKLPHWDILKGGK</sequence>
<evidence type="ECO:0000313" key="2">
    <source>
        <dbReference type="Proteomes" id="UP001596282"/>
    </source>
</evidence>
<dbReference type="NCBIfam" id="TIGR03578">
    <property type="entry name" value="EF_0831"/>
    <property type="match status" value="1"/>
</dbReference>
<dbReference type="InterPro" id="IPR020037">
    <property type="entry name" value="DUF4312"/>
</dbReference>
<gene>
    <name evidence="1" type="ORF">ACFP5Y_12680</name>
</gene>
<dbReference type="EMBL" id="JBHSSC010000043">
    <property type="protein sequence ID" value="MFC6182083.1"/>
    <property type="molecule type" value="Genomic_DNA"/>
</dbReference>
<dbReference type="RefSeq" id="WP_379832499.1">
    <property type="nucleotide sequence ID" value="NZ_JBHSSC010000043.1"/>
</dbReference>
<organism evidence="1 2">
    <name type="scientific">Lactiplantibacillus daowaiensis</name>
    <dbReference type="NCBI Taxonomy" id="2559918"/>
    <lineage>
        <taxon>Bacteria</taxon>
        <taxon>Bacillati</taxon>
        <taxon>Bacillota</taxon>
        <taxon>Bacilli</taxon>
        <taxon>Lactobacillales</taxon>
        <taxon>Lactobacillaceae</taxon>
        <taxon>Lactiplantibacillus</taxon>
    </lineage>
</organism>
<keyword evidence="2" id="KW-1185">Reference proteome</keyword>
<protein>
    <submittedName>
        <fullName evidence="1">DUF4312 family protein</fullName>
    </submittedName>
</protein>
<proteinExistence type="predicted"/>
<evidence type="ECO:0000313" key="1">
    <source>
        <dbReference type="EMBL" id="MFC6182083.1"/>
    </source>
</evidence>
<name>A0ABW1S2P0_9LACO</name>